<comment type="pathway">
    <text evidence="1 9">Porphyrin-containing compound metabolism; protoporphyrin-IX biosynthesis; coproporphyrinogen-III from 5-aminolevulinate: step 3/4.</text>
</comment>
<dbReference type="Gene3D" id="3.40.50.10090">
    <property type="match status" value="2"/>
</dbReference>
<dbReference type="InterPro" id="IPR036108">
    <property type="entry name" value="4pyrrol_syn_uPrphyn_synt_sf"/>
</dbReference>
<dbReference type="GO" id="GO:0006780">
    <property type="term" value="P:uroporphyrinogen III biosynthetic process"/>
    <property type="evidence" value="ECO:0007669"/>
    <property type="project" value="UniProtKB-UniRule"/>
</dbReference>
<evidence type="ECO:0000256" key="9">
    <source>
        <dbReference type="RuleBase" id="RU366031"/>
    </source>
</evidence>
<dbReference type="InterPro" id="IPR039793">
    <property type="entry name" value="UROS/Hem4"/>
</dbReference>
<dbReference type="GO" id="GO:0004852">
    <property type="term" value="F:uroporphyrinogen-III synthase activity"/>
    <property type="evidence" value="ECO:0007669"/>
    <property type="project" value="UniProtKB-UniRule"/>
</dbReference>
<evidence type="ECO:0000259" key="10">
    <source>
        <dbReference type="Pfam" id="PF02602"/>
    </source>
</evidence>
<dbReference type="AlphaFoldDB" id="A0A0W0YNI4"/>
<comment type="similarity">
    <text evidence="2 9">Belongs to the uroporphyrinogen-III synthase family.</text>
</comment>
<name>A0A0W0YNI4_9GAMM</name>
<comment type="function">
    <text evidence="6 9">Catalyzes cyclization of the linear tetrapyrrole, hydroxymethylbilane, to the macrocyclic uroporphyrinogen III.</text>
</comment>
<dbReference type="STRING" id="28087.Lsai_1057"/>
<dbReference type="SUPFAM" id="SSF69618">
    <property type="entry name" value="HemD-like"/>
    <property type="match status" value="1"/>
</dbReference>
<evidence type="ECO:0000256" key="6">
    <source>
        <dbReference type="ARBA" id="ARBA00037589"/>
    </source>
</evidence>
<dbReference type="Proteomes" id="UP000054621">
    <property type="component" value="Unassembled WGS sequence"/>
</dbReference>
<evidence type="ECO:0000256" key="4">
    <source>
        <dbReference type="ARBA" id="ARBA00023239"/>
    </source>
</evidence>
<dbReference type="UniPathway" id="UPA00251">
    <property type="reaction ID" value="UER00320"/>
</dbReference>
<sequence>MKRSLKGLRILNTRPQAQAHKLTQSIRASGGIVIELPALEIQASNRDWVYLLPDLNNVTHAIFISANAVHYCFTQLKQMEINWPTSIQVIAIGQGTAASLQQFNILVSAIPEFPNSEHLLSLETLQHLEKQNVLLFKGSEGRTLIEEQLMQKGANLVILKVYQRVMPRLSPIFVQSIWRDDLVDIILLTSEQSLLNLFKLFNKEAHDWLKNKTWLVISERIAQIASSLGIHKINISHPNQVLNTLLDYVNKD</sequence>
<keyword evidence="4 9" id="KW-0456">Lyase</keyword>
<comment type="caution">
    <text evidence="11">The sequence shown here is derived from an EMBL/GenBank/DDBJ whole genome shotgun (WGS) entry which is preliminary data.</text>
</comment>
<evidence type="ECO:0000256" key="3">
    <source>
        <dbReference type="ARBA" id="ARBA00013109"/>
    </source>
</evidence>
<dbReference type="Pfam" id="PF02602">
    <property type="entry name" value="HEM4"/>
    <property type="match status" value="1"/>
</dbReference>
<evidence type="ECO:0000256" key="8">
    <source>
        <dbReference type="ARBA" id="ARBA00048617"/>
    </source>
</evidence>
<comment type="catalytic activity">
    <reaction evidence="8 9">
        <text>hydroxymethylbilane = uroporphyrinogen III + H2O</text>
        <dbReference type="Rhea" id="RHEA:18965"/>
        <dbReference type="ChEBI" id="CHEBI:15377"/>
        <dbReference type="ChEBI" id="CHEBI:57308"/>
        <dbReference type="ChEBI" id="CHEBI:57845"/>
        <dbReference type="EC" id="4.2.1.75"/>
    </reaction>
</comment>
<dbReference type="InterPro" id="IPR003754">
    <property type="entry name" value="4pyrrol_synth_uPrphyn_synth"/>
</dbReference>
<dbReference type="OrthoDB" id="9787650at2"/>
<gene>
    <name evidence="11" type="primary">hemD</name>
    <name evidence="11" type="ORF">Lsai_1057</name>
</gene>
<dbReference type="PANTHER" id="PTHR38042:SF1">
    <property type="entry name" value="UROPORPHYRINOGEN-III SYNTHASE, CHLOROPLASTIC"/>
    <property type="match status" value="1"/>
</dbReference>
<dbReference type="PANTHER" id="PTHR38042">
    <property type="entry name" value="UROPORPHYRINOGEN-III SYNTHASE, CHLOROPLASTIC"/>
    <property type="match status" value="1"/>
</dbReference>
<dbReference type="GO" id="GO:0006782">
    <property type="term" value="P:protoporphyrinogen IX biosynthetic process"/>
    <property type="evidence" value="ECO:0007669"/>
    <property type="project" value="UniProtKB-UniRule"/>
</dbReference>
<evidence type="ECO:0000256" key="1">
    <source>
        <dbReference type="ARBA" id="ARBA00004772"/>
    </source>
</evidence>
<evidence type="ECO:0000256" key="2">
    <source>
        <dbReference type="ARBA" id="ARBA00008133"/>
    </source>
</evidence>
<dbReference type="EC" id="4.2.1.75" evidence="3 9"/>
<feature type="domain" description="Tetrapyrrole biosynthesis uroporphyrinogen III synthase" evidence="10">
    <location>
        <begin position="22"/>
        <end position="236"/>
    </location>
</feature>
<evidence type="ECO:0000256" key="7">
    <source>
        <dbReference type="ARBA" id="ARBA00040167"/>
    </source>
</evidence>
<dbReference type="EMBL" id="LNYV01000013">
    <property type="protein sequence ID" value="KTD58450.1"/>
    <property type="molecule type" value="Genomic_DNA"/>
</dbReference>
<evidence type="ECO:0000313" key="11">
    <source>
        <dbReference type="EMBL" id="KTD58450.1"/>
    </source>
</evidence>
<accession>A0A0W0YNI4</accession>
<reference evidence="11 12" key="1">
    <citation type="submission" date="2015-11" db="EMBL/GenBank/DDBJ databases">
        <title>Genomic analysis of 38 Legionella species identifies large and diverse effector repertoires.</title>
        <authorList>
            <person name="Burstein D."/>
            <person name="Amaro F."/>
            <person name="Zusman T."/>
            <person name="Lifshitz Z."/>
            <person name="Cohen O."/>
            <person name="Gilbert J.A."/>
            <person name="Pupko T."/>
            <person name="Shuman H.A."/>
            <person name="Segal G."/>
        </authorList>
    </citation>
    <scope>NUCLEOTIDE SEQUENCE [LARGE SCALE GENOMIC DNA]</scope>
    <source>
        <strain evidence="11 12">Mt.St.Helens-4</strain>
    </source>
</reference>
<organism evidence="11 12">
    <name type="scientific">Legionella sainthelensi</name>
    <dbReference type="NCBI Taxonomy" id="28087"/>
    <lineage>
        <taxon>Bacteria</taxon>
        <taxon>Pseudomonadati</taxon>
        <taxon>Pseudomonadota</taxon>
        <taxon>Gammaproteobacteria</taxon>
        <taxon>Legionellales</taxon>
        <taxon>Legionellaceae</taxon>
        <taxon>Legionella</taxon>
    </lineage>
</organism>
<dbReference type="CDD" id="cd06578">
    <property type="entry name" value="HemD"/>
    <property type="match status" value="1"/>
</dbReference>
<dbReference type="PATRIC" id="fig|28087.4.peg.1121"/>
<evidence type="ECO:0000256" key="5">
    <source>
        <dbReference type="ARBA" id="ARBA00023244"/>
    </source>
</evidence>
<protein>
    <recommendedName>
        <fullName evidence="7 9">Uroporphyrinogen-III synthase</fullName>
        <ecNumber evidence="3 9">4.2.1.75</ecNumber>
    </recommendedName>
</protein>
<proteinExistence type="inferred from homology"/>
<dbReference type="eggNOG" id="COG1587">
    <property type="taxonomic scope" value="Bacteria"/>
</dbReference>
<dbReference type="RefSeq" id="WP_027270860.1">
    <property type="nucleotide sequence ID" value="NZ_CAAAJE010000011.1"/>
</dbReference>
<evidence type="ECO:0000313" key="12">
    <source>
        <dbReference type="Proteomes" id="UP000054621"/>
    </source>
</evidence>
<keyword evidence="5 9" id="KW-0627">Porphyrin biosynthesis</keyword>